<keyword evidence="3" id="KW-1185">Reference proteome</keyword>
<evidence type="ECO:0000256" key="1">
    <source>
        <dbReference type="SAM" id="MobiDB-lite"/>
    </source>
</evidence>
<sequence>MPHTHAQVHTHTHTHTQPCTCVPSCTHAHTHTSHSDRAVPWPLAAFQHEDSGLGEPQWLCHPGPWTEVAEGALESCRAPRCPPLGTAVAVQSGWVANGQGQPGLGQGGPSTYGVSGCDAGALAGSLGPLVSGLASSPPSRGLPSPFVGLPSPSSVPVQS</sequence>
<evidence type="ECO:0000313" key="2">
    <source>
        <dbReference type="EMBL" id="KAF6330395.1"/>
    </source>
</evidence>
<proteinExistence type="predicted"/>
<evidence type="ECO:0000313" key="3">
    <source>
        <dbReference type="Proteomes" id="UP000527355"/>
    </source>
</evidence>
<name>A0A7J7VYV8_MYOMY</name>
<gene>
    <name evidence="2" type="ORF">mMyoMyo1_012385</name>
</gene>
<organism evidence="2 3">
    <name type="scientific">Myotis myotis</name>
    <name type="common">Greater mouse-eared bat</name>
    <name type="synonym">Vespertilio myotis</name>
    <dbReference type="NCBI Taxonomy" id="51298"/>
    <lineage>
        <taxon>Eukaryota</taxon>
        <taxon>Metazoa</taxon>
        <taxon>Chordata</taxon>
        <taxon>Craniata</taxon>
        <taxon>Vertebrata</taxon>
        <taxon>Euteleostomi</taxon>
        <taxon>Mammalia</taxon>
        <taxon>Eutheria</taxon>
        <taxon>Laurasiatheria</taxon>
        <taxon>Chiroptera</taxon>
        <taxon>Yangochiroptera</taxon>
        <taxon>Vespertilionidae</taxon>
        <taxon>Myotis</taxon>
    </lineage>
</organism>
<reference evidence="2 3" key="1">
    <citation type="journal article" date="2020" name="Nature">
        <title>Six reference-quality genomes reveal evolution of bat adaptations.</title>
        <authorList>
            <person name="Jebb D."/>
            <person name="Huang Z."/>
            <person name="Pippel M."/>
            <person name="Hughes G.M."/>
            <person name="Lavrichenko K."/>
            <person name="Devanna P."/>
            <person name="Winkler S."/>
            <person name="Jermiin L.S."/>
            <person name="Skirmuntt E.C."/>
            <person name="Katzourakis A."/>
            <person name="Burkitt-Gray L."/>
            <person name="Ray D.A."/>
            <person name="Sullivan K.A.M."/>
            <person name="Roscito J.G."/>
            <person name="Kirilenko B.M."/>
            <person name="Davalos L.M."/>
            <person name="Corthals A.P."/>
            <person name="Power M.L."/>
            <person name="Jones G."/>
            <person name="Ransome R.D."/>
            <person name="Dechmann D.K.N."/>
            <person name="Locatelli A.G."/>
            <person name="Puechmaille S.J."/>
            <person name="Fedrigo O."/>
            <person name="Jarvis E.D."/>
            <person name="Hiller M."/>
            <person name="Vernes S.C."/>
            <person name="Myers E.W."/>
            <person name="Teeling E.C."/>
        </authorList>
    </citation>
    <scope>NUCLEOTIDE SEQUENCE [LARGE SCALE GENOMIC DNA]</scope>
    <source>
        <strain evidence="2">MMyoMyo1</strain>
        <tissue evidence="2">Flight muscle</tissue>
    </source>
</reference>
<dbReference type="Proteomes" id="UP000527355">
    <property type="component" value="Unassembled WGS sequence"/>
</dbReference>
<accession>A0A7J7VYV8</accession>
<dbReference type="AlphaFoldDB" id="A0A7J7VYV8"/>
<comment type="caution">
    <text evidence="2">The sequence shown here is derived from an EMBL/GenBank/DDBJ whole genome shotgun (WGS) entry which is preliminary data.</text>
</comment>
<protein>
    <submittedName>
        <fullName evidence="2">Uncharacterized protein</fullName>
    </submittedName>
</protein>
<dbReference type="EMBL" id="JABWUV010000009">
    <property type="protein sequence ID" value="KAF6330395.1"/>
    <property type="molecule type" value="Genomic_DNA"/>
</dbReference>
<feature type="region of interest" description="Disordered" evidence="1">
    <location>
        <begin position="128"/>
        <end position="159"/>
    </location>
</feature>